<feature type="compositionally biased region" description="Basic and acidic residues" evidence="13">
    <location>
        <begin position="16"/>
        <end position="33"/>
    </location>
</feature>
<dbReference type="PROSITE" id="PS00107">
    <property type="entry name" value="PROTEIN_KINASE_ATP"/>
    <property type="match status" value="1"/>
</dbReference>
<dbReference type="InterPro" id="IPR001245">
    <property type="entry name" value="Ser-Thr/Tyr_kinase_cat_dom"/>
</dbReference>
<keyword evidence="3" id="KW-1003">Cell membrane</keyword>
<evidence type="ECO:0000256" key="3">
    <source>
        <dbReference type="ARBA" id="ARBA00022475"/>
    </source>
</evidence>
<keyword evidence="6 11" id="KW-0547">Nucleotide-binding</keyword>
<dbReference type="GO" id="GO:0090404">
    <property type="term" value="C:pollen tube tip"/>
    <property type="evidence" value="ECO:0007669"/>
    <property type="project" value="UniProtKB-ARBA"/>
</dbReference>
<dbReference type="GO" id="GO:0004674">
    <property type="term" value="F:protein serine/threonine kinase activity"/>
    <property type="evidence" value="ECO:0007669"/>
    <property type="project" value="UniProtKB-KW"/>
</dbReference>
<evidence type="ECO:0000259" key="14">
    <source>
        <dbReference type="PROSITE" id="PS50011"/>
    </source>
</evidence>
<keyword evidence="9" id="KW-0472">Membrane</keyword>
<dbReference type="SUPFAM" id="SSF56112">
    <property type="entry name" value="Protein kinase-like (PK-like)"/>
    <property type="match status" value="1"/>
</dbReference>
<dbReference type="PROSITE" id="PS50011">
    <property type="entry name" value="PROTEIN_KINASE_DOM"/>
    <property type="match status" value="1"/>
</dbReference>
<accession>A0AAD7VM14</accession>
<feature type="domain" description="Protein kinase" evidence="14">
    <location>
        <begin position="86"/>
        <end position="363"/>
    </location>
</feature>
<dbReference type="GO" id="GO:0005524">
    <property type="term" value="F:ATP binding"/>
    <property type="evidence" value="ECO:0007669"/>
    <property type="project" value="UniProtKB-UniRule"/>
</dbReference>
<feature type="binding site" evidence="11">
    <location>
        <position position="115"/>
    </location>
    <ligand>
        <name>ATP</name>
        <dbReference type="ChEBI" id="CHEBI:30616"/>
    </ligand>
</feature>
<proteinExistence type="inferred from homology"/>
<dbReference type="Gene3D" id="3.30.200.20">
    <property type="entry name" value="Phosphorylase Kinase, domain 1"/>
    <property type="match status" value="1"/>
</dbReference>
<dbReference type="AlphaFoldDB" id="A0AAD7VM14"/>
<dbReference type="InterPro" id="IPR011009">
    <property type="entry name" value="Kinase-like_dom_sf"/>
</dbReference>
<evidence type="ECO:0000256" key="12">
    <source>
        <dbReference type="RuleBase" id="RU000304"/>
    </source>
</evidence>
<dbReference type="PROSITE" id="PS00108">
    <property type="entry name" value="PROTEIN_KINASE_ST"/>
    <property type="match status" value="1"/>
</dbReference>
<dbReference type="Gene3D" id="1.10.510.10">
    <property type="entry name" value="Transferase(Phosphotransferase) domain 1"/>
    <property type="match status" value="1"/>
</dbReference>
<dbReference type="GO" id="GO:0010183">
    <property type="term" value="P:pollen tube guidance"/>
    <property type="evidence" value="ECO:0007669"/>
    <property type="project" value="UniProtKB-ARBA"/>
</dbReference>
<keyword evidence="16" id="KW-1185">Reference proteome</keyword>
<dbReference type="InterPro" id="IPR017441">
    <property type="entry name" value="Protein_kinase_ATP_BS"/>
</dbReference>
<dbReference type="Proteomes" id="UP001163823">
    <property type="component" value="Chromosome 1"/>
</dbReference>
<dbReference type="PANTHER" id="PTHR47985:SF41">
    <property type="entry name" value="SERINE_THREONINE-PROTEIN KINASE PBL5-RELATED"/>
    <property type="match status" value="1"/>
</dbReference>
<evidence type="ECO:0000256" key="4">
    <source>
        <dbReference type="ARBA" id="ARBA00022527"/>
    </source>
</evidence>
<comment type="subcellular location">
    <subcellularLocation>
        <location evidence="1">Cell membrane</location>
        <topology evidence="1">Lipid-anchor</topology>
    </subcellularLocation>
</comment>
<keyword evidence="7 15" id="KW-0418">Kinase</keyword>
<gene>
    <name evidence="15" type="ORF">O6P43_000270</name>
</gene>
<reference evidence="15 16" key="1">
    <citation type="journal article" date="2023" name="Science">
        <title>Elucidation of the pathway for biosynthesis of saponin adjuvants from the soapbark tree.</title>
        <authorList>
            <person name="Reed J."/>
            <person name="Orme A."/>
            <person name="El-Demerdash A."/>
            <person name="Owen C."/>
            <person name="Martin L.B.B."/>
            <person name="Misra R.C."/>
            <person name="Kikuchi S."/>
            <person name="Rejzek M."/>
            <person name="Martin A.C."/>
            <person name="Harkess A."/>
            <person name="Leebens-Mack J."/>
            <person name="Louveau T."/>
            <person name="Stephenson M.J."/>
            <person name="Osbourn A."/>
        </authorList>
    </citation>
    <scope>NUCLEOTIDE SEQUENCE [LARGE SCALE GENOMIC DNA]</scope>
    <source>
        <strain evidence="15">S10</strain>
    </source>
</reference>
<dbReference type="SMART" id="SM00220">
    <property type="entry name" value="S_TKc"/>
    <property type="match status" value="1"/>
</dbReference>
<dbReference type="InterPro" id="IPR008271">
    <property type="entry name" value="Ser/Thr_kinase_AS"/>
</dbReference>
<evidence type="ECO:0000313" key="16">
    <source>
        <dbReference type="Proteomes" id="UP001163823"/>
    </source>
</evidence>
<evidence type="ECO:0000313" key="15">
    <source>
        <dbReference type="EMBL" id="KAJ7980931.1"/>
    </source>
</evidence>
<keyword evidence="10" id="KW-0449">Lipoprotein</keyword>
<evidence type="ECO:0000256" key="13">
    <source>
        <dbReference type="SAM" id="MobiDB-lite"/>
    </source>
</evidence>
<dbReference type="FunFam" id="3.30.200.20:FF:000266">
    <property type="entry name" value="probable serine/threonine-protein kinase RLCKVII"/>
    <property type="match status" value="1"/>
</dbReference>
<sequence length="386" mass="43123">MGCFRCAGKPSRNHQKYIEGKKPKNPTDADKVKPSLNVNDKMNQIPKDDQLSLDVKNLNLKEDGNDNGKRAETFTFAELAAATENFRSDCFLGEGGFGKVYKGHLDRVNQEVAIKQLDRNGLQGIREFVVEVLTLSLADHPNLVKLLGFCAEGDQRLLVYEYMPLGSLENHLHDLPSGRQALDWNTRMKIAAGAARGLEYLHNKMKPPVIYRDLKCSNILLDEGYHPKLSDFGLAKVGPSGDNTHVSTRVMGTYGYCAPDYAMTGQLTFKSDIYSFGVVLLELITGRKAIDQTKPTREQNLVAWARPLFKDRKKFSQMVDPLLQGQYPVRGLYQALAIAAMCVQEQPNVRPVTADVVTALNYLASQKYDPQTHPLQSSRYIAGNEK</sequence>
<dbReference type="InterPro" id="IPR000719">
    <property type="entry name" value="Prot_kinase_dom"/>
</dbReference>
<feature type="region of interest" description="Disordered" evidence="13">
    <location>
        <begin position="7"/>
        <end position="35"/>
    </location>
</feature>
<evidence type="ECO:0000256" key="8">
    <source>
        <dbReference type="ARBA" id="ARBA00022840"/>
    </source>
</evidence>
<organism evidence="15 16">
    <name type="scientific">Quillaja saponaria</name>
    <name type="common">Soap bark tree</name>
    <dbReference type="NCBI Taxonomy" id="32244"/>
    <lineage>
        <taxon>Eukaryota</taxon>
        <taxon>Viridiplantae</taxon>
        <taxon>Streptophyta</taxon>
        <taxon>Embryophyta</taxon>
        <taxon>Tracheophyta</taxon>
        <taxon>Spermatophyta</taxon>
        <taxon>Magnoliopsida</taxon>
        <taxon>eudicotyledons</taxon>
        <taxon>Gunneridae</taxon>
        <taxon>Pentapetalae</taxon>
        <taxon>rosids</taxon>
        <taxon>fabids</taxon>
        <taxon>Fabales</taxon>
        <taxon>Quillajaceae</taxon>
        <taxon>Quillaja</taxon>
    </lineage>
</organism>
<evidence type="ECO:0000256" key="9">
    <source>
        <dbReference type="ARBA" id="ARBA00023136"/>
    </source>
</evidence>
<evidence type="ECO:0000256" key="10">
    <source>
        <dbReference type="ARBA" id="ARBA00023288"/>
    </source>
</evidence>
<comment type="similarity">
    <text evidence="2">Belongs to the protein kinase superfamily. Ser/Thr protein kinase family.</text>
</comment>
<name>A0AAD7VM14_QUISA</name>
<evidence type="ECO:0000256" key="5">
    <source>
        <dbReference type="ARBA" id="ARBA00022679"/>
    </source>
</evidence>
<keyword evidence="5" id="KW-0808">Transferase</keyword>
<dbReference type="GO" id="GO:0005886">
    <property type="term" value="C:plasma membrane"/>
    <property type="evidence" value="ECO:0007669"/>
    <property type="project" value="UniProtKB-SubCell"/>
</dbReference>
<keyword evidence="4 12" id="KW-0723">Serine/threonine-protein kinase</keyword>
<evidence type="ECO:0000256" key="6">
    <source>
        <dbReference type="ARBA" id="ARBA00022741"/>
    </source>
</evidence>
<protein>
    <submittedName>
        <fullName evidence="15">Kinase family protein</fullName>
    </submittedName>
</protein>
<dbReference type="FunFam" id="1.10.510.10:FF:000032">
    <property type="entry name" value="Serine/threonine-protein kinase PBS1"/>
    <property type="match status" value="1"/>
</dbReference>
<evidence type="ECO:0000256" key="2">
    <source>
        <dbReference type="ARBA" id="ARBA00008684"/>
    </source>
</evidence>
<keyword evidence="8 11" id="KW-0067">ATP-binding</keyword>
<evidence type="ECO:0000256" key="1">
    <source>
        <dbReference type="ARBA" id="ARBA00004193"/>
    </source>
</evidence>
<dbReference type="Pfam" id="PF07714">
    <property type="entry name" value="PK_Tyr_Ser-Thr"/>
    <property type="match status" value="1"/>
</dbReference>
<dbReference type="KEGG" id="qsa:O6P43_000270"/>
<comment type="caution">
    <text evidence="15">The sequence shown here is derived from an EMBL/GenBank/DDBJ whole genome shotgun (WGS) entry which is preliminary data.</text>
</comment>
<dbReference type="PANTHER" id="PTHR47985">
    <property type="entry name" value="OS07G0668900 PROTEIN"/>
    <property type="match status" value="1"/>
</dbReference>
<dbReference type="EMBL" id="JARAOO010000001">
    <property type="protein sequence ID" value="KAJ7980931.1"/>
    <property type="molecule type" value="Genomic_DNA"/>
</dbReference>
<dbReference type="CDD" id="cd14066">
    <property type="entry name" value="STKc_IRAK"/>
    <property type="match status" value="1"/>
</dbReference>
<evidence type="ECO:0000256" key="11">
    <source>
        <dbReference type="PROSITE-ProRule" id="PRU10141"/>
    </source>
</evidence>
<evidence type="ECO:0000256" key="7">
    <source>
        <dbReference type="ARBA" id="ARBA00022777"/>
    </source>
</evidence>